<dbReference type="Pfam" id="PF03799">
    <property type="entry name" value="FtsQ_DivIB_C"/>
    <property type="match status" value="1"/>
</dbReference>
<dbReference type="EMBL" id="AP023415">
    <property type="protein sequence ID" value="BCK77914.1"/>
    <property type="molecule type" value="Genomic_DNA"/>
</dbReference>
<dbReference type="Gene3D" id="3.10.20.310">
    <property type="entry name" value="membrane protein fhac"/>
    <property type="match status" value="1"/>
</dbReference>
<dbReference type="PROSITE" id="PS51779">
    <property type="entry name" value="POTRA"/>
    <property type="match status" value="1"/>
</dbReference>
<sequence length="254" mass="28229">MRIPMAGRNRRRRRKRKGSFSFLYKLLMFFVICGAIVAALAVFFKVDTIEVTGNSRYTDSEIAESGNIHVGDNLFLINKFGAAEEITRKLPYISSVRISRKLPDTLCIQVEENGALCALEQGGETWLLSSSGKLVEKTNTAAEATRVTGLTALEPEAGKALQVDAEQQSAKETLLTLLAALNSREALSRCQEIHLEDGSYITLRFDGRFDVLLSWDADFGYKLDCLLAVVDTKLEENEKGTIDLTRKEVRFVPG</sequence>
<dbReference type="InterPro" id="IPR013685">
    <property type="entry name" value="POTRA_FtsQ_type"/>
</dbReference>
<dbReference type="InterPro" id="IPR005548">
    <property type="entry name" value="Cell_div_FtsQ/DivIB_C"/>
</dbReference>
<organism evidence="10 11">
    <name type="scientific">Vescimonas fastidiosa</name>
    <dbReference type="NCBI Taxonomy" id="2714353"/>
    <lineage>
        <taxon>Bacteria</taxon>
        <taxon>Bacillati</taxon>
        <taxon>Bacillota</taxon>
        <taxon>Clostridia</taxon>
        <taxon>Eubacteriales</taxon>
        <taxon>Oscillospiraceae</taxon>
        <taxon>Vescimonas</taxon>
    </lineage>
</organism>
<gene>
    <name evidence="10" type="ORF">MM35RIKEN_01060</name>
</gene>
<dbReference type="Proteomes" id="UP000681343">
    <property type="component" value="Chromosome"/>
</dbReference>
<dbReference type="GO" id="GO:0051301">
    <property type="term" value="P:cell division"/>
    <property type="evidence" value="ECO:0007669"/>
    <property type="project" value="UniProtKB-KW"/>
</dbReference>
<reference evidence="10" key="1">
    <citation type="submission" date="2020-09" db="EMBL/GenBank/DDBJ databases">
        <title>New species isolated from human feces.</title>
        <authorList>
            <person name="Kitahara M."/>
            <person name="Shigeno Y."/>
            <person name="Shime M."/>
            <person name="Matsumoto Y."/>
            <person name="Nakamura S."/>
            <person name="Motooka D."/>
            <person name="Fukuoka S."/>
            <person name="Nishikawa H."/>
            <person name="Benno Y."/>
        </authorList>
    </citation>
    <scope>NUCLEOTIDE SEQUENCE</scope>
    <source>
        <strain evidence="10">MM35</strain>
    </source>
</reference>
<evidence type="ECO:0000256" key="1">
    <source>
        <dbReference type="ARBA" id="ARBA00004370"/>
    </source>
</evidence>
<evidence type="ECO:0000256" key="3">
    <source>
        <dbReference type="ARBA" id="ARBA00022618"/>
    </source>
</evidence>
<protein>
    <recommendedName>
        <fullName evidence="9">POTRA domain-containing protein</fullName>
    </recommendedName>
</protein>
<evidence type="ECO:0000313" key="11">
    <source>
        <dbReference type="Proteomes" id="UP000681343"/>
    </source>
</evidence>
<proteinExistence type="predicted"/>
<keyword evidence="11" id="KW-1185">Reference proteome</keyword>
<dbReference type="AlphaFoldDB" id="A0A810PPJ4"/>
<dbReference type="PANTHER" id="PTHR37820:SF1">
    <property type="entry name" value="CELL DIVISION PROTEIN FTSQ"/>
    <property type="match status" value="1"/>
</dbReference>
<accession>A0A810PPJ4</accession>
<evidence type="ECO:0000256" key="7">
    <source>
        <dbReference type="ARBA" id="ARBA00023306"/>
    </source>
</evidence>
<feature type="transmembrane region" description="Helical" evidence="8">
    <location>
        <begin position="21"/>
        <end position="44"/>
    </location>
</feature>
<dbReference type="KEGG" id="vfa:MM35RIKEN_01060"/>
<dbReference type="InterPro" id="IPR050487">
    <property type="entry name" value="FtsQ_DivIB"/>
</dbReference>
<keyword evidence="6 8" id="KW-0472">Membrane</keyword>
<feature type="domain" description="POTRA" evidence="9">
    <location>
        <begin position="44"/>
        <end position="113"/>
    </location>
</feature>
<evidence type="ECO:0000256" key="2">
    <source>
        <dbReference type="ARBA" id="ARBA00022475"/>
    </source>
</evidence>
<dbReference type="Pfam" id="PF08478">
    <property type="entry name" value="POTRA_1"/>
    <property type="match status" value="1"/>
</dbReference>
<keyword evidence="4 8" id="KW-0812">Transmembrane</keyword>
<keyword evidence="7" id="KW-0131">Cell cycle</keyword>
<keyword evidence="5 8" id="KW-1133">Transmembrane helix</keyword>
<evidence type="ECO:0000256" key="4">
    <source>
        <dbReference type="ARBA" id="ARBA00022692"/>
    </source>
</evidence>
<evidence type="ECO:0000256" key="6">
    <source>
        <dbReference type="ARBA" id="ARBA00023136"/>
    </source>
</evidence>
<keyword evidence="3" id="KW-0132">Cell division</keyword>
<dbReference type="GO" id="GO:0005886">
    <property type="term" value="C:plasma membrane"/>
    <property type="evidence" value="ECO:0007669"/>
    <property type="project" value="TreeGrafter"/>
</dbReference>
<keyword evidence="2" id="KW-1003">Cell membrane</keyword>
<evidence type="ECO:0000259" key="9">
    <source>
        <dbReference type="PROSITE" id="PS51779"/>
    </source>
</evidence>
<dbReference type="InterPro" id="IPR034746">
    <property type="entry name" value="POTRA"/>
</dbReference>
<dbReference type="PANTHER" id="PTHR37820">
    <property type="entry name" value="CELL DIVISION PROTEIN DIVIB"/>
    <property type="match status" value="1"/>
</dbReference>
<comment type="subcellular location">
    <subcellularLocation>
        <location evidence="1">Membrane</location>
    </subcellularLocation>
</comment>
<evidence type="ECO:0000256" key="8">
    <source>
        <dbReference type="SAM" id="Phobius"/>
    </source>
</evidence>
<name>A0A810PPJ4_9FIRM</name>
<evidence type="ECO:0000313" key="10">
    <source>
        <dbReference type="EMBL" id="BCK77914.1"/>
    </source>
</evidence>
<evidence type="ECO:0000256" key="5">
    <source>
        <dbReference type="ARBA" id="ARBA00022989"/>
    </source>
</evidence>